<sequence>MRGPSLSILSTFAEFMFFIDLKKTLIFFIDLKKTLILNVNEGISTSSVKGSGGMVWNKRPSVVLRESKDLAFSTLNAPSERGRNYFDPASLCRRARRSPSCDLTCLEPVKFN</sequence>
<protein>
    <submittedName>
        <fullName evidence="1">Uncharacterized protein</fullName>
    </submittedName>
</protein>
<reference evidence="1" key="1">
    <citation type="submission" date="2018-06" db="EMBL/GenBank/DDBJ databases">
        <authorList>
            <person name="Zhirakovskaya E."/>
        </authorList>
    </citation>
    <scope>NUCLEOTIDE SEQUENCE</scope>
</reference>
<accession>A0A3B1CLI4</accession>
<gene>
    <name evidence="1" type="ORF">MNBD_NITROSPINAE03-2075</name>
</gene>
<evidence type="ECO:0000313" key="1">
    <source>
        <dbReference type="EMBL" id="VAX24818.1"/>
    </source>
</evidence>
<organism evidence="1">
    <name type="scientific">hydrothermal vent metagenome</name>
    <dbReference type="NCBI Taxonomy" id="652676"/>
    <lineage>
        <taxon>unclassified sequences</taxon>
        <taxon>metagenomes</taxon>
        <taxon>ecological metagenomes</taxon>
    </lineage>
</organism>
<proteinExistence type="predicted"/>
<dbReference type="EMBL" id="UOGB01000305">
    <property type="protein sequence ID" value="VAX24818.1"/>
    <property type="molecule type" value="Genomic_DNA"/>
</dbReference>
<name>A0A3B1CLI4_9ZZZZ</name>
<dbReference type="AlphaFoldDB" id="A0A3B1CLI4"/>